<dbReference type="Gene3D" id="3.30.565.10">
    <property type="entry name" value="Histidine kinase-like ATPase, C-terminal domain"/>
    <property type="match status" value="1"/>
</dbReference>
<accession>A0AA95NG04</accession>
<dbReference type="EMBL" id="CP116346">
    <property type="protein sequence ID" value="WIT13569.1"/>
    <property type="molecule type" value="Genomic_DNA"/>
</dbReference>
<evidence type="ECO:0000256" key="3">
    <source>
        <dbReference type="ARBA" id="ARBA00022553"/>
    </source>
</evidence>
<keyword evidence="4" id="KW-0472">Membrane</keyword>
<organism evidence="6 7">
    <name type="scientific">Paucibacter sediminis</name>
    <dbReference type="NCBI Taxonomy" id="3019553"/>
    <lineage>
        <taxon>Bacteria</taxon>
        <taxon>Pseudomonadati</taxon>
        <taxon>Pseudomonadota</taxon>
        <taxon>Betaproteobacteria</taxon>
        <taxon>Burkholderiales</taxon>
        <taxon>Sphaerotilaceae</taxon>
        <taxon>Roseateles</taxon>
    </lineage>
</organism>
<dbReference type="RefSeq" id="WP_285234687.1">
    <property type="nucleotide sequence ID" value="NZ_CP116346.1"/>
</dbReference>
<dbReference type="InterPro" id="IPR003594">
    <property type="entry name" value="HATPase_dom"/>
</dbReference>
<evidence type="ECO:0000256" key="2">
    <source>
        <dbReference type="ARBA" id="ARBA00012438"/>
    </source>
</evidence>
<evidence type="ECO:0000256" key="1">
    <source>
        <dbReference type="ARBA" id="ARBA00000085"/>
    </source>
</evidence>
<comment type="catalytic activity">
    <reaction evidence="1">
        <text>ATP + protein L-histidine = ADP + protein N-phospho-L-histidine.</text>
        <dbReference type="EC" id="2.7.13.3"/>
    </reaction>
</comment>
<dbReference type="GO" id="GO:0000155">
    <property type="term" value="F:phosphorelay sensor kinase activity"/>
    <property type="evidence" value="ECO:0007669"/>
    <property type="project" value="InterPro"/>
</dbReference>
<keyword evidence="4" id="KW-1133">Transmembrane helix</keyword>
<reference evidence="6" key="1">
    <citation type="submission" date="2023-01" db="EMBL/GenBank/DDBJ databases">
        <title>Whole genome sequence of Paucibacter sp. S2-9 isolated from pond sediment.</title>
        <authorList>
            <person name="Jung J.Y."/>
        </authorList>
    </citation>
    <scope>NUCLEOTIDE SEQUENCE</scope>
    <source>
        <strain evidence="6">S2-9</strain>
    </source>
</reference>
<dbReference type="KEGG" id="pais:PFX98_08115"/>
<protein>
    <recommendedName>
        <fullName evidence="2">histidine kinase</fullName>
        <ecNumber evidence="2">2.7.13.3</ecNumber>
    </recommendedName>
</protein>
<dbReference type="InterPro" id="IPR003661">
    <property type="entry name" value="HisK_dim/P_dom"/>
</dbReference>
<keyword evidence="6" id="KW-0547">Nucleotide-binding</keyword>
<dbReference type="Proteomes" id="UP001177769">
    <property type="component" value="Chromosome"/>
</dbReference>
<keyword evidence="6" id="KW-0067">ATP-binding</keyword>
<name>A0AA95NG04_9BURK</name>
<dbReference type="AlphaFoldDB" id="A0AA95NG04"/>
<sequence length="532" mass="57131">MVVLQRSLDRSVQRTLQGLLWWLGALLLLAVASGLLASQLLTRQLATVYADRVVPLRDLQRISQLLNVDVPVTLGGGADGALQQQLLNELVREQNALWRKYLATYLTAEESALAETAGQQLGALQTLLEAERPLDAASRYMLQLRPLNTTLSALLDLQVRVADSELNSGRAWGRWASAWGLLLALLGLALMLLAIRLVLTRVLRPLAVVADGIARLSEGELALGPEAHQLSGDYAEVGDQLRRLRNSVAERQQLLAHEQALGAQLREAQAELVEAEKLASLGALVAGVAHELNTPIGVAVTVSSGLADKVRRFQQDLALGPLKRSMLDGLLASITEADQLLARNLARAAELIRSFKQVAVDRSSAQRRLFDLRETVDELLASLRPAYGRHGTELINELPPGLRMDSYPGALGQVLTNLVVNAVLHGFDGHGGAVRIALADRSEGTLDLMVEDQGRGMSAEVQARAFEPFFTTRLGQGGSGLGLAIVRNLVVGLLGGRIVLHSSEGQGCRFLLHLPLSAPAGAAPEHHASITA</sequence>
<dbReference type="SMART" id="SM00387">
    <property type="entry name" value="HATPase_c"/>
    <property type="match status" value="1"/>
</dbReference>
<dbReference type="PANTHER" id="PTHR43065">
    <property type="entry name" value="SENSOR HISTIDINE KINASE"/>
    <property type="match status" value="1"/>
</dbReference>
<dbReference type="SUPFAM" id="SSF55874">
    <property type="entry name" value="ATPase domain of HSP90 chaperone/DNA topoisomerase II/histidine kinase"/>
    <property type="match status" value="1"/>
</dbReference>
<evidence type="ECO:0000256" key="4">
    <source>
        <dbReference type="SAM" id="Phobius"/>
    </source>
</evidence>
<dbReference type="PROSITE" id="PS50109">
    <property type="entry name" value="HIS_KIN"/>
    <property type="match status" value="1"/>
</dbReference>
<feature type="transmembrane region" description="Helical" evidence="4">
    <location>
        <begin position="178"/>
        <end position="199"/>
    </location>
</feature>
<dbReference type="PRINTS" id="PR00344">
    <property type="entry name" value="BCTRLSENSOR"/>
</dbReference>
<dbReference type="InterPro" id="IPR036097">
    <property type="entry name" value="HisK_dim/P_sf"/>
</dbReference>
<dbReference type="Gene3D" id="1.10.287.130">
    <property type="match status" value="1"/>
</dbReference>
<dbReference type="Pfam" id="PF02518">
    <property type="entry name" value="HATPase_c"/>
    <property type="match status" value="1"/>
</dbReference>
<keyword evidence="7" id="KW-1185">Reference proteome</keyword>
<keyword evidence="4" id="KW-0812">Transmembrane</keyword>
<feature type="transmembrane region" description="Helical" evidence="4">
    <location>
        <begin position="20"/>
        <end position="42"/>
    </location>
</feature>
<dbReference type="EC" id="2.7.13.3" evidence="2"/>
<evidence type="ECO:0000313" key="7">
    <source>
        <dbReference type="Proteomes" id="UP001177769"/>
    </source>
</evidence>
<evidence type="ECO:0000259" key="5">
    <source>
        <dbReference type="PROSITE" id="PS50109"/>
    </source>
</evidence>
<feature type="domain" description="Histidine kinase" evidence="5">
    <location>
        <begin position="287"/>
        <end position="518"/>
    </location>
</feature>
<dbReference type="InterPro" id="IPR005467">
    <property type="entry name" value="His_kinase_dom"/>
</dbReference>
<dbReference type="InterPro" id="IPR004358">
    <property type="entry name" value="Sig_transdc_His_kin-like_C"/>
</dbReference>
<proteinExistence type="predicted"/>
<dbReference type="GO" id="GO:0005524">
    <property type="term" value="F:ATP binding"/>
    <property type="evidence" value="ECO:0007669"/>
    <property type="project" value="UniProtKB-KW"/>
</dbReference>
<keyword evidence="3" id="KW-0597">Phosphoprotein</keyword>
<dbReference type="SMART" id="SM00388">
    <property type="entry name" value="HisKA"/>
    <property type="match status" value="1"/>
</dbReference>
<dbReference type="SUPFAM" id="SSF47384">
    <property type="entry name" value="Homodimeric domain of signal transducing histidine kinase"/>
    <property type="match status" value="1"/>
</dbReference>
<evidence type="ECO:0000313" key="6">
    <source>
        <dbReference type="EMBL" id="WIT13569.1"/>
    </source>
</evidence>
<gene>
    <name evidence="6" type="ORF">PFX98_08115</name>
</gene>
<dbReference type="InterPro" id="IPR036890">
    <property type="entry name" value="HATPase_C_sf"/>
</dbReference>